<feature type="chain" id="PRO_5038407856" description="Glycosyl hydrolase family 39" evidence="1">
    <location>
        <begin position="24"/>
        <end position="500"/>
    </location>
</feature>
<dbReference type="InterPro" id="IPR006311">
    <property type="entry name" value="TAT_signal"/>
</dbReference>
<sequence>MSRFTRRRLLGMAGGGSAALLFAGAGTGRAAADRAPAVPATIKISGDQWGVSTRYIGADRGITNFDIADFRDLGINSYRFYSGMAPWEYRDDDGVFGLPTIEQIKADPNVINWAWWDEAFTNPPEGSAFWEVTDPGVGWQGNSRKIFGDLKDAGVKPVVSLRVQNAQIQPDWAAQLNPPNTPEGRNEWWEHVFAVVYWMNVRNDYRVDDWEIGNEPNHPGQGWQGIATEDDYWDFVKLTKDAIDHVYHKYLPGRSYRAFAPVSAGTSVNEAGERFGWIKDALAKVPQYFDCVDFHDFDDDPSEHIREVHQIMTAAGYPDRPLWVTEWGPVFRGADSFLKVPYGILMINNLIRMSRPGDYYVYGNHIVNLYDAPTRPYLIGKDGTRRVTYYALRMGIRALQGGRPTHQSVASSPDLLAMTTEAPGGDHIDLLVTNSSVTSAYEVQADLSELLGHAIGELWEFSEARHDEIVGVRVANRGLVTFRVPSTGAVLLRLTKTGRP</sequence>
<dbReference type="EMBL" id="JADOGI010000192">
    <property type="protein sequence ID" value="MBF8192076.1"/>
    <property type="molecule type" value="Genomic_DNA"/>
</dbReference>
<dbReference type="RefSeq" id="WP_195900982.1">
    <property type="nucleotide sequence ID" value="NZ_JADOGI010000192.1"/>
</dbReference>
<evidence type="ECO:0000256" key="1">
    <source>
        <dbReference type="SAM" id="SignalP"/>
    </source>
</evidence>
<dbReference type="Gene3D" id="3.20.20.80">
    <property type="entry name" value="Glycosidases"/>
    <property type="match status" value="1"/>
</dbReference>
<evidence type="ECO:0000313" key="3">
    <source>
        <dbReference type="Proteomes" id="UP000605361"/>
    </source>
</evidence>
<accession>A0A931AFV1</accession>
<dbReference type="PROSITE" id="PS51318">
    <property type="entry name" value="TAT"/>
    <property type="match status" value="1"/>
</dbReference>
<proteinExistence type="predicted"/>
<dbReference type="InterPro" id="IPR017853">
    <property type="entry name" value="GH"/>
</dbReference>
<dbReference type="Proteomes" id="UP000605361">
    <property type="component" value="Unassembled WGS sequence"/>
</dbReference>
<reference evidence="2" key="1">
    <citation type="submission" date="2020-11" db="EMBL/GenBank/DDBJ databases">
        <title>Whole-genome analyses of Nonomuraea sp. K274.</title>
        <authorList>
            <person name="Veyisoglu A."/>
        </authorList>
    </citation>
    <scope>NUCLEOTIDE SEQUENCE</scope>
    <source>
        <strain evidence="2">K274</strain>
    </source>
</reference>
<comment type="caution">
    <text evidence="2">The sequence shown here is derived from an EMBL/GenBank/DDBJ whole genome shotgun (WGS) entry which is preliminary data.</text>
</comment>
<dbReference type="AlphaFoldDB" id="A0A931AFV1"/>
<organism evidence="2 3">
    <name type="scientific">Nonomuraea cypriaca</name>
    <dbReference type="NCBI Taxonomy" id="1187855"/>
    <lineage>
        <taxon>Bacteria</taxon>
        <taxon>Bacillati</taxon>
        <taxon>Actinomycetota</taxon>
        <taxon>Actinomycetes</taxon>
        <taxon>Streptosporangiales</taxon>
        <taxon>Streptosporangiaceae</taxon>
        <taxon>Nonomuraea</taxon>
    </lineage>
</organism>
<feature type="signal peptide" evidence="1">
    <location>
        <begin position="1"/>
        <end position="23"/>
    </location>
</feature>
<evidence type="ECO:0000313" key="2">
    <source>
        <dbReference type="EMBL" id="MBF8192076.1"/>
    </source>
</evidence>
<dbReference type="SUPFAM" id="SSF51445">
    <property type="entry name" value="(Trans)glycosidases"/>
    <property type="match status" value="1"/>
</dbReference>
<gene>
    <name evidence="2" type="ORF">ITP53_41630</name>
</gene>
<keyword evidence="3" id="KW-1185">Reference proteome</keyword>
<keyword evidence="1" id="KW-0732">Signal</keyword>
<evidence type="ECO:0008006" key="4">
    <source>
        <dbReference type="Google" id="ProtNLM"/>
    </source>
</evidence>
<protein>
    <recommendedName>
        <fullName evidence="4">Glycosyl hydrolase family 39</fullName>
    </recommendedName>
</protein>
<name>A0A931AFV1_9ACTN</name>